<comment type="caution">
    <text evidence="6">The sequence shown here is derived from an EMBL/GenBank/DDBJ whole genome shotgun (WGS) entry which is preliminary data.</text>
</comment>
<dbReference type="Gene3D" id="3.40.190.10">
    <property type="entry name" value="Periplasmic binding protein-like II"/>
    <property type="match status" value="2"/>
</dbReference>
<feature type="compositionally biased region" description="Basic residues" evidence="4">
    <location>
        <begin position="1"/>
        <end position="10"/>
    </location>
</feature>
<feature type="non-terminal residue" evidence="6">
    <location>
        <position position="524"/>
    </location>
</feature>
<accession>K0S3T5</accession>
<dbReference type="PANTHER" id="PTHR30085:SF6">
    <property type="entry name" value="ABC TRANSPORTER GLUTAMINE-BINDING PROTEIN GLNH"/>
    <property type="match status" value="1"/>
</dbReference>
<evidence type="ECO:0000256" key="4">
    <source>
        <dbReference type="SAM" id="MobiDB-lite"/>
    </source>
</evidence>
<keyword evidence="3" id="KW-0732">Signal</keyword>
<dbReference type="InterPro" id="IPR051455">
    <property type="entry name" value="Bact_solute-bind_prot3"/>
</dbReference>
<keyword evidence="7" id="KW-1185">Reference proteome</keyword>
<keyword evidence="2" id="KW-0813">Transport</keyword>
<dbReference type="AlphaFoldDB" id="K0S3T5"/>
<dbReference type="EMBL" id="AGNL01033641">
    <property type="protein sequence ID" value="EJK55621.1"/>
    <property type="molecule type" value="Genomic_DNA"/>
</dbReference>
<protein>
    <recommendedName>
        <fullName evidence="5">Solute-binding protein family 3/N-terminal domain-containing protein</fullName>
    </recommendedName>
</protein>
<feature type="region of interest" description="Disordered" evidence="4">
    <location>
        <begin position="107"/>
        <end position="153"/>
    </location>
</feature>
<dbReference type="PANTHER" id="PTHR30085">
    <property type="entry name" value="AMINO ACID ABC TRANSPORTER PERMEASE"/>
    <property type="match status" value="1"/>
</dbReference>
<dbReference type="SUPFAM" id="SSF53850">
    <property type="entry name" value="Periplasmic binding protein-like II"/>
    <property type="match status" value="1"/>
</dbReference>
<feature type="region of interest" description="Disordered" evidence="4">
    <location>
        <begin position="1"/>
        <end position="83"/>
    </location>
</feature>
<gene>
    <name evidence="6" type="ORF">THAOC_24631</name>
</gene>
<dbReference type="OrthoDB" id="47924at2759"/>
<feature type="compositionally biased region" description="Basic and acidic residues" evidence="4">
    <location>
        <begin position="51"/>
        <end position="65"/>
    </location>
</feature>
<feature type="compositionally biased region" description="Acidic residues" evidence="4">
    <location>
        <begin position="41"/>
        <end position="50"/>
    </location>
</feature>
<sequence>MAPSFRRRSTASRADGGEVQSDGLVSETAEEPGPTAGAEDGIADDADDDEAAPRETPNDETETRWSKRSRVSTDGVGATAVNEPAPHLNRRFFLGLNRASARRRARLRREAMRRRNEDPEGVHAEEQRAENDAEQQAARSTDQQAAISAGRNSERRRSSVLRFIRNLSSYDPELPIRATLVEEEPEASQGEIVEAKRSLTTAPTTAPTYDPRPTLDIIQSNGFVRCGMDTDQTYRLQLCRAVAAVVFGDPEKYRVVKLSSSDRFVKLQSRQVDLLLFSDTHTMEREINERTTGMGFTFSDPYYFSGLGYLGYETFVKCAEEQIRYDQCQDLRICVGTDTTHQDILTQYFPSDFMVGVSFDNMTAYLLNGTCNVLVTDSPDYFLEEIVREANGTVDGLSVGDKFLEMEPLAAVTRQSDREFSDVVNWVINSMKYAEAKNITKDDSMCNPYEKKPSALDLNYMNAVYCVGNYADLEFYKRNHGRGDQRDHVQDVGGGYIEWQSQQGKSISVQRARKGLLGLDEWDD</sequence>
<dbReference type="eggNOG" id="ENOG502S7TA">
    <property type="taxonomic scope" value="Eukaryota"/>
</dbReference>
<feature type="compositionally biased region" description="Basic and acidic residues" evidence="4">
    <location>
        <begin position="108"/>
        <end position="131"/>
    </location>
</feature>
<organism evidence="6 7">
    <name type="scientific">Thalassiosira oceanica</name>
    <name type="common">Marine diatom</name>
    <dbReference type="NCBI Taxonomy" id="159749"/>
    <lineage>
        <taxon>Eukaryota</taxon>
        <taxon>Sar</taxon>
        <taxon>Stramenopiles</taxon>
        <taxon>Ochrophyta</taxon>
        <taxon>Bacillariophyta</taxon>
        <taxon>Coscinodiscophyceae</taxon>
        <taxon>Thalassiosirophycidae</taxon>
        <taxon>Thalassiosirales</taxon>
        <taxon>Thalassiosiraceae</taxon>
        <taxon>Thalassiosira</taxon>
    </lineage>
</organism>
<feature type="domain" description="Solute-binding protein family 3/N-terminal" evidence="5">
    <location>
        <begin position="223"/>
        <end position="442"/>
    </location>
</feature>
<proteinExistence type="inferred from homology"/>
<evidence type="ECO:0000256" key="3">
    <source>
        <dbReference type="ARBA" id="ARBA00022729"/>
    </source>
</evidence>
<name>K0S3T5_THAOC</name>
<evidence type="ECO:0000313" key="7">
    <source>
        <dbReference type="Proteomes" id="UP000266841"/>
    </source>
</evidence>
<dbReference type="InterPro" id="IPR001638">
    <property type="entry name" value="Solute-binding_3/MltF_N"/>
</dbReference>
<dbReference type="GO" id="GO:0006865">
    <property type="term" value="P:amino acid transport"/>
    <property type="evidence" value="ECO:0007669"/>
    <property type="project" value="TreeGrafter"/>
</dbReference>
<dbReference type="SMART" id="SM00062">
    <property type="entry name" value="PBPb"/>
    <property type="match status" value="1"/>
</dbReference>
<evidence type="ECO:0000259" key="5">
    <source>
        <dbReference type="SMART" id="SM00062"/>
    </source>
</evidence>
<reference evidence="6 7" key="1">
    <citation type="journal article" date="2012" name="Genome Biol.">
        <title>Genome and low-iron response of an oceanic diatom adapted to chronic iron limitation.</title>
        <authorList>
            <person name="Lommer M."/>
            <person name="Specht M."/>
            <person name="Roy A.S."/>
            <person name="Kraemer L."/>
            <person name="Andreson R."/>
            <person name="Gutowska M.A."/>
            <person name="Wolf J."/>
            <person name="Bergner S.V."/>
            <person name="Schilhabel M.B."/>
            <person name="Klostermeier U.C."/>
            <person name="Beiko R.G."/>
            <person name="Rosenstiel P."/>
            <person name="Hippler M."/>
            <person name="Laroche J."/>
        </authorList>
    </citation>
    <scope>NUCLEOTIDE SEQUENCE [LARGE SCALE GENOMIC DNA]</scope>
    <source>
        <strain evidence="6 7">CCMP1005</strain>
    </source>
</reference>
<dbReference type="Proteomes" id="UP000266841">
    <property type="component" value="Unassembled WGS sequence"/>
</dbReference>
<evidence type="ECO:0000256" key="2">
    <source>
        <dbReference type="ARBA" id="ARBA00022448"/>
    </source>
</evidence>
<evidence type="ECO:0000313" key="6">
    <source>
        <dbReference type="EMBL" id="EJK55621.1"/>
    </source>
</evidence>
<evidence type="ECO:0000256" key="1">
    <source>
        <dbReference type="ARBA" id="ARBA00010333"/>
    </source>
</evidence>
<feature type="compositionally biased region" description="Polar residues" evidence="4">
    <location>
        <begin position="137"/>
        <end position="146"/>
    </location>
</feature>
<comment type="similarity">
    <text evidence="1">Belongs to the bacterial solute-binding protein 3 family.</text>
</comment>